<dbReference type="InterPro" id="IPR036217">
    <property type="entry name" value="MethylDNA_cys_MeTrfase_DNAb"/>
</dbReference>
<name>A0A2S7W080_PHOAN</name>
<dbReference type="Pfam" id="PF01035">
    <property type="entry name" value="DNA_binding_1"/>
    <property type="match status" value="1"/>
</dbReference>
<dbReference type="PANTHER" id="PTHR42942">
    <property type="entry name" value="6-O-METHYLGUANINE DNA METHYLTRANSFERASE"/>
    <property type="match status" value="1"/>
</dbReference>
<dbReference type="Gene3D" id="1.10.10.10">
    <property type="entry name" value="Winged helix-like DNA-binding domain superfamily/Winged helix DNA-binding domain"/>
    <property type="match status" value="1"/>
</dbReference>
<evidence type="ECO:0000259" key="2">
    <source>
        <dbReference type="Pfam" id="PF01035"/>
    </source>
</evidence>
<dbReference type="InterPro" id="IPR052520">
    <property type="entry name" value="ATL_DNA_repair"/>
</dbReference>
<evidence type="ECO:0000313" key="3">
    <source>
        <dbReference type="EMBL" id="PQJ67478.1"/>
    </source>
</evidence>
<dbReference type="GO" id="GO:0006281">
    <property type="term" value="P:DNA repair"/>
    <property type="evidence" value="ECO:0007669"/>
    <property type="project" value="InterPro"/>
</dbReference>
<proteinExistence type="predicted"/>
<comment type="caution">
    <text evidence="3">The sequence shown here is derived from an EMBL/GenBank/DDBJ whole genome shotgun (WGS) entry which is preliminary data.</text>
</comment>
<protein>
    <recommendedName>
        <fullName evidence="2">Methylated-DNA-[protein]-cysteine S-methyltransferase DNA binding domain-containing protein</fullName>
    </recommendedName>
</protein>
<reference evidence="3 4" key="1">
    <citation type="submission" date="2016-12" db="EMBL/GenBank/DDBJ databases">
        <title>Diversity of luminous bacteria.</title>
        <authorList>
            <person name="Yoshizawa S."/>
            <person name="Kogure K."/>
        </authorList>
    </citation>
    <scope>NUCLEOTIDE SEQUENCE [LARGE SCALE GENOMIC DNA]</scope>
    <source>
        <strain evidence="3 4">LC1-200</strain>
    </source>
</reference>
<dbReference type="NCBIfam" id="TIGR00589">
    <property type="entry name" value="ogt"/>
    <property type="match status" value="1"/>
</dbReference>
<evidence type="ECO:0000313" key="4">
    <source>
        <dbReference type="Proteomes" id="UP000238730"/>
    </source>
</evidence>
<dbReference type="CDD" id="cd06445">
    <property type="entry name" value="ATase"/>
    <property type="match status" value="1"/>
</dbReference>
<dbReference type="SUPFAM" id="SSF46767">
    <property type="entry name" value="Methylated DNA-protein cysteine methyltransferase, C-terminal domain"/>
    <property type="match status" value="1"/>
</dbReference>
<organism evidence="3 4">
    <name type="scientific">Photobacterium angustum</name>
    <dbReference type="NCBI Taxonomy" id="661"/>
    <lineage>
        <taxon>Bacteria</taxon>
        <taxon>Pseudomonadati</taxon>
        <taxon>Pseudomonadota</taxon>
        <taxon>Gammaproteobacteria</taxon>
        <taxon>Vibrionales</taxon>
        <taxon>Vibrionaceae</taxon>
        <taxon>Photobacterium</taxon>
    </lineage>
</organism>
<keyword evidence="1" id="KW-0227">DNA damage</keyword>
<dbReference type="InterPro" id="IPR014048">
    <property type="entry name" value="MethylDNA_cys_MeTrfase_DNA-bd"/>
</dbReference>
<gene>
    <name evidence="3" type="ORF">BTO08_08655</name>
</gene>
<accession>A0A2S7W080</accession>
<sequence>MDDFSQQIYSQVYQIPIGKISTYGDIAKFAGFPGYARQVGRLLSNLPQGSTLPWHRVINSQGKISLCEDGRARQIEALRNEGVVVTEQGRVSLKAYRWDGYPE</sequence>
<feature type="domain" description="Methylated-DNA-[protein]-cysteine S-methyltransferase DNA binding" evidence="2">
    <location>
        <begin position="3"/>
        <end position="83"/>
    </location>
</feature>
<dbReference type="PANTHER" id="PTHR42942:SF1">
    <property type="entry name" value="ALKYLTRANSFERASE-LIKE PROTEIN 1"/>
    <property type="match status" value="1"/>
</dbReference>
<evidence type="ECO:0000256" key="1">
    <source>
        <dbReference type="ARBA" id="ARBA00022763"/>
    </source>
</evidence>
<dbReference type="GO" id="GO:0003824">
    <property type="term" value="F:catalytic activity"/>
    <property type="evidence" value="ECO:0007669"/>
    <property type="project" value="InterPro"/>
</dbReference>
<dbReference type="EMBL" id="MSCJ01000001">
    <property type="protein sequence ID" value="PQJ67478.1"/>
    <property type="molecule type" value="Genomic_DNA"/>
</dbReference>
<dbReference type="InterPro" id="IPR036388">
    <property type="entry name" value="WH-like_DNA-bd_sf"/>
</dbReference>
<dbReference type="Proteomes" id="UP000238730">
    <property type="component" value="Unassembled WGS sequence"/>
</dbReference>
<dbReference type="OrthoDB" id="9132167at2"/>
<dbReference type="RefSeq" id="WP_105060671.1">
    <property type="nucleotide sequence ID" value="NZ_MSCJ01000001.1"/>
</dbReference>
<dbReference type="AlphaFoldDB" id="A0A2S7W080"/>